<gene>
    <name evidence="2" type="ORF">PCOR1329_LOCUS77725</name>
</gene>
<keyword evidence="3" id="KW-1185">Reference proteome</keyword>
<dbReference type="Proteomes" id="UP001189429">
    <property type="component" value="Unassembled WGS sequence"/>
</dbReference>
<accession>A0ABN9XPT6</accession>
<feature type="transmembrane region" description="Helical" evidence="1">
    <location>
        <begin position="270"/>
        <end position="291"/>
    </location>
</feature>
<feature type="transmembrane region" description="Helical" evidence="1">
    <location>
        <begin position="234"/>
        <end position="258"/>
    </location>
</feature>
<dbReference type="EMBL" id="CAUYUJ010020778">
    <property type="protein sequence ID" value="CAK0900453.1"/>
    <property type="molecule type" value="Genomic_DNA"/>
</dbReference>
<evidence type="ECO:0000313" key="2">
    <source>
        <dbReference type="EMBL" id="CAK0900453.1"/>
    </source>
</evidence>
<evidence type="ECO:0000313" key="3">
    <source>
        <dbReference type="Proteomes" id="UP001189429"/>
    </source>
</evidence>
<organism evidence="2 3">
    <name type="scientific">Prorocentrum cordatum</name>
    <dbReference type="NCBI Taxonomy" id="2364126"/>
    <lineage>
        <taxon>Eukaryota</taxon>
        <taxon>Sar</taxon>
        <taxon>Alveolata</taxon>
        <taxon>Dinophyceae</taxon>
        <taxon>Prorocentrales</taxon>
        <taxon>Prorocentraceae</taxon>
        <taxon>Prorocentrum</taxon>
    </lineage>
</organism>
<evidence type="ECO:0000256" key="1">
    <source>
        <dbReference type="SAM" id="Phobius"/>
    </source>
</evidence>
<keyword evidence="1" id="KW-1133">Transmembrane helix</keyword>
<sequence length="332" mass="36225">MPHCRLLIARVGRTCRARSLGFFFLKWCPAGYRHYRVPAEPHWHAREVTRGFQLHGRLEGMVGNPRTRCARPSQVLVLTFRLTSFQDFVVEIRVAAASSIGGRCLSSSATRVPPISLDAALGPPGSRTAPRPLDAAVAAPSQVALAPLSMVRPPRTVAQPFALPPMIPIGVVGAVALPELLGHLSRSLPWVVVPAGNTHGHDYDFAARMAFDIGFKCELGVVFMNLARDLLHPIPLLLLTITMVAWLFLCMHLLLTIVRVSMLLTLLLQVPFSLIIALLLVVGLVSCWFAGGSDFYYLRVLDVGLQSATVSVCTCHPRCFDVVGCNHLRATS</sequence>
<keyword evidence="1" id="KW-0812">Transmembrane</keyword>
<keyword evidence="1" id="KW-0472">Membrane</keyword>
<proteinExistence type="predicted"/>
<reference evidence="2" key="1">
    <citation type="submission" date="2023-10" db="EMBL/GenBank/DDBJ databases">
        <authorList>
            <person name="Chen Y."/>
            <person name="Shah S."/>
            <person name="Dougan E. K."/>
            <person name="Thang M."/>
            <person name="Chan C."/>
        </authorList>
    </citation>
    <scope>NUCLEOTIDE SEQUENCE [LARGE SCALE GENOMIC DNA]</scope>
</reference>
<name>A0ABN9XPT6_9DINO</name>
<comment type="caution">
    <text evidence="2">The sequence shown here is derived from an EMBL/GenBank/DDBJ whole genome shotgun (WGS) entry which is preliminary data.</text>
</comment>
<protein>
    <submittedName>
        <fullName evidence="2">Uncharacterized protein</fullName>
    </submittedName>
</protein>